<dbReference type="AlphaFoldDB" id="A0A7J6AKE6"/>
<reference evidence="1 2" key="1">
    <citation type="submission" date="2020-02" db="EMBL/GenBank/DDBJ databases">
        <title>A chromosome-scale genome assembly of the black bullhead catfish (Ameiurus melas).</title>
        <authorList>
            <person name="Wen M."/>
            <person name="Zham M."/>
            <person name="Cabau C."/>
            <person name="Klopp C."/>
            <person name="Donnadieu C."/>
            <person name="Roques C."/>
            <person name="Bouchez O."/>
            <person name="Lampietro C."/>
            <person name="Jouanno E."/>
            <person name="Herpin A."/>
            <person name="Louis A."/>
            <person name="Berthelot C."/>
            <person name="Parey E."/>
            <person name="Roest-Crollius H."/>
            <person name="Braasch I."/>
            <person name="Postlethwait J."/>
            <person name="Robinson-Rechavi M."/>
            <person name="Echchiki A."/>
            <person name="Begum T."/>
            <person name="Montfort J."/>
            <person name="Schartl M."/>
            <person name="Bobe J."/>
            <person name="Guiguen Y."/>
        </authorList>
    </citation>
    <scope>NUCLEOTIDE SEQUENCE [LARGE SCALE GENOMIC DNA]</scope>
    <source>
        <strain evidence="1">M_S1</strain>
        <tissue evidence="1">Blood</tissue>
    </source>
</reference>
<evidence type="ECO:0000313" key="1">
    <source>
        <dbReference type="EMBL" id="KAF4083313.1"/>
    </source>
</evidence>
<proteinExistence type="predicted"/>
<dbReference type="EMBL" id="JAAGNN010000011">
    <property type="protein sequence ID" value="KAF4083313.1"/>
    <property type="molecule type" value="Genomic_DNA"/>
</dbReference>
<accession>A0A7J6AKE6</accession>
<dbReference type="Proteomes" id="UP000593565">
    <property type="component" value="Unassembled WGS sequence"/>
</dbReference>
<name>A0A7J6AKE6_AMEME</name>
<comment type="caution">
    <text evidence="1">The sequence shown here is derived from an EMBL/GenBank/DDBJ whole genome shotgun (WGS) entry which is preliminary data.</text>
</comment>
<keyword evidence="2" id="KW-1185">Reference proteome</keyword>
<sequence>MSTPPIRGMDSSVDGLTPHYTRVLTTRCRTGQSRESGASNLSIHLSIHINVPWLHFLGEEAPLPFLLPPSLYSPLFRKRAPGPGGKVKADERTVCCSQRHTDQRDAVDL</sequence>
<gene>
    <name evidence="1" type="ORF">AMELA_G00138490</name>
</gene>
<protein>
    <submittedName>
        <fullName evidence="1">Uncharacterized protein</fullName>
    </submittedName>
</protein>
<evidence type="ECO:0000313" key="2">
    <source>
        <dbReference type="Proteomes" id="UP000593565"/>
    </source>
</evidence>
<organism evidence="1 2">
    <name type="scientific">Ameiurus melas</name>
    <name type="common">Black bullhead</name>
    <name type="synonym">Silurus melas</name>
    <dbReference type="NCBI Taxonomy" id="219545"/>
    <lineage>
        <taxon>Eukaryota</taxon>
        <taxon>Metazoa</taxon>
        <taxon>Chordata</taxon>
        <taxon>Craniata</taxon>
        <taxon>Vertebrata</taxon>
        <taxon>Euteleostomi</taxon>
        <taxon>Actinopterygii</taxon>
        <taxon>Neopterygii</taxon>
        <taxon>Teleostei</taxon>
        <taxon>Ostariophysi</taxon>
        <taxon>Siluriformes</taxon>
        <taxon>Ictaluridae</taxon>
        <taxon>Ameiurus</taxon>
    </lineage>
</organism>